<dbReference type="AlphaFoldDB" id="A0A6N4W393"/>
<dbReference type="SUPFAM" id="SSF56112">
    <property type="entry name" value="Protein kinase-like (PK-like)"/>
    <property type="match status" value="1"/>
</dbReference>
<dbReference type="InterPro" id="IPR052961">
    <property type="entry name" value="Oxido-Kinase-like_Enzymes"/>
</dbReference>
<dbReference type="KEGG" id="many:MANY_04920"/>
<gene>
    <name evidence="1" type="ORF">MANY_04920</name>
</gene>
<sequence>MSTAQWPRAIDDITAPWLTAKLRESGALSPTDDVVDVRPEPIGEGVGFLSHLFRLHLTQSGNGPSTVVVKLPTSTDYLQLAMAIGAYKREIAFYADVAPSCPLRTPAVHAAEINSEETEFVLLIEDLGHLENGDHLAGIPYDRARAMIDQLAMFHGWAWNRTTDRPDLAAFEPIDSPRNAAIYGLGIAAGWETYRPKARVPIPAGVPELIANWSEMLPTMLTALAEPATVVNGDLRVDNLFFDADGSATIVDFQMTLLGAGIWDVAYLVGQGMTIEERGGRERELVRRYVDDLNDLGIAYPFTQAWRQFQLSAIVQLTMPLTAGTSWDQLNDRAHELLHALNERALAIIADTDALSALAGLS</sequence>
<reference evidence="1 2" key="1">
    <citation type="journal article" date="2019" name="Emerg. Microbes Infect.">
        <title>Comprehensive subspecies identification of 175 nontuberculous mycobacteria species based on 7547 genomic profiles.</title>
        <authorList>
            <person name="Matsumoto Y."/>
            <person name="Kinjo T."/>
            <person name="Motooka D."/>
            <person name="Nabeya D."/>
            <person name="Jung N."/>
            <person name="Uechi K."/>
            <person name="Horii T."/>
            <person name="Iida T."/>
            <person name="Fujita J."/>
            <person name="Nakamura S."/>
        </authorList>
    </citation>
    <scope>NUCLEOTIDE SEQUENCE [LARGE SCALE GENOMIC DNA]</scope>
    <source>
        <strain evidence="1 2">JCM 30275</strain>
    </source>
</reference>
<organism evidence="1 2">
    <name type="scientific">Mycolicibacterium anyangense</name>
    <dbReference type="NCBI Taxonomy" id="1431246"/>
    <lineage>
        <taxon>Bacteria</taxon>
        <taxon>Bacillati</taxon>
        <taxon>Actinomycetota</taxon>
        <taxon>Actinomycetes</taxon>
        <taxon>Mycobacteriales</taxon>
        <taxon>Mycobacteriaceae</taxon>
        <taxon>Mycolicibacterium</taxon>
    </lineage>
</organism>
<dbReference type="InterPro" id="IPR004119">
    <property type="entry name" value="EcKL"/>
</dbReference>
<dbReference type="PANTHER" id="PTHR23020:SF41">
    <property type="entry name" value="AMINOGLYCOSIDE PHOSPHOTRANSFERASE DOMAIN-CONTAINING PROTEIN"/>
    <property type="match status" value="1"/>
</dbReference>
<proteinExistence type="predicted"/>
<keyword evidence="2" id="KW-1185">Reference proteome</keyword>
<dbReference type="InterPro" id="IPR011009">
    <property type="entry name" value="Kinase-like_dom_sf"/>
</dbReference>
<evidence type="ECO:0000313" key="1">
    <source>
        <dbReference type="EMBL" id="BBZ75155.1"/>
    </source>
</evidence>
<dbReference type="Gene3D" id="3.90.1200.10">
    <property type="match status" value="1"/>
</dbReference>
<name>A0A6N4W393_9MYCO</name>
<dbReference type="RefSeq" id="WP_163802791.1">
    <property type="nucleotide sequence ID" value="NZ_AP022620.1"/>
</dbReference>
<evidence type="ECO:0000313" key="2">
    <source>
        <dbReference type="Proteomes" id="UP000467249"/>
    </source>
</evidence>
<accession>A0A6N4W393</accession>
<dbReference type="EMBL" id="AP022620">
    <property type="protein sequence ID" value="BBZ75155.1"/>
    <property type="molecule type" value="Genomic_DNA"/>
</dbReference>
<protein>
    <recommendedName>
        <fullName evidence="3">Aminoglycoside phosphotransferase</fullName>
    </recommendedName>
</protein>
<dbReference type="Proteomes" id="UP000467249">
    <property type="component" value="Chromosome"/>
</dbReference>
<dbReference type="PANTHER" id="PTHR23020">
    <property type="entry name" value="UNCHARACTERIZED NUCLEAR HORMONE RECEPTOR-RELATED"/>
    <property type="match status" value="1"/>
</dbReference>
<dbReference type="Pfam" id="PF02958">
    <property type="entry name" value="EcKL"/>
    <property type="match status" value="1"/>
</dbReference>
<evidence type="ECO:0008006" key="3">
    <source>
        <dbReference type="Google" id="ProtNLM"/>
    </source>
</evidence>